<comment type="caution">
    <text evidence="1">The sequence shown here is derived from an EMBL/GenBank/DDBJ whole genome shotgun (WGS) entry which is preliminary data.</text>
</comment>
<proteinExistence type="predicted"/>
<dbReference type="OrthoDB" id="3229878at2759"/>
<organism evidence="1 2">
    <name type="scientific">Rhizopogon vesiculosus</name>
    <dbReference type="NCBI Taxonomy" id="180088"/>
    <lineage>
        <taxon>Eukaryota</taxon>
        <taxon>Fungi</taxon>
        <taxon>Dikarya</taxon>
        <taxon>Basidiomycota</taxon>
        <taxon>Agaricomycotina</taxon>
        <taxon>Agaricomycetes</taxon>
        <taxon>Agaricomycetidae</taxon>
        <taxon>Boletales</taxon>
        <taxon>Suillineae</taxon>
        <taxon>Rhizopogonaceae</taxon>
        <taxon>Rhizopogon</taxon>
    </lineage>
</organism>
<evidence type="ECO:0000313" key="1">
    <source>
        <dbReference type="EMBL" id="OJA17794.1"/>
    </source>
</evidence>
<evidence type="ECO:0000313" key="2">
    <source>
        <dbReference type="Proteomes" id="UP000183567"/>
    </source>
</evidence>
<protein>
    <recommendedName>
        <fullName evidence="3">F-box domain-containing protein</fullName>
    </recommendedName>
</protein>
<accession>A0A1J8R7S2</accession>
<dbReference type="EMBL" id="LVVM01001811">
    <property type="protein sequence ID" value="OJA17794.1"/>
    <property type="molecule type" value="Genomic_DNA"/>
</dbReference>
<sequence length="510" mass="57062">MYFSTYSNFDSHPEALGVRMLRYINRPQAITKKRQWLAQLSGMGDRCSTDLADDPDDPRISKQRPQIDFTIEWIYEIDLDRNIFHINGIPFFSLEYLPDPYAFIRHISKDHYGNVACAPACHPGHKYEKPVPPSVHDSDLATYQSLACTGAHMDLSDLLAISDALTPGEHVRVSLLETMIGQCMIRSDTASLIYGLGLVSSHDQLTDDEWLTACTMANFAFVPQMFGTHISHPQLNRKEFTWVREDTVVCISTHLDDEGCLQASISRLIDAILEEKDNPGDYFGVAFSVYHCAIVKVVKDVHITTFSHTTPFKFLPSFYADSPSTPGITAIARLGNRVDQALFVRIAEIYQTSEDNWHTYQQKSLPQGIDDTLPKISCKELPTELWREVALHLQSSDLIAFGLVSDLCREAATMVLRYPHVCGYRLVAVAKERPQCLLHSGEYRFLHNACFSAAQAGIPVDVLVGSESQNNIISRIKGDTHGIMKRLSAEDLARMDSQCGPCSSSLGLLV</sequence>
<dbReference type="AlphaFoldDB" id="A0A1J8R7S2"/>
<dbReference type="Proteomes" id="UP000183567">
    <property type="component" value="Unassembled WGS sequence"/>
</dbReference>
<reference evidence="1 2" key="1">
    <citation type="submission" date="2016-03" db="EMBL/GenBank/DDBJ databases">
        <title>Comparative genomics of the ectomycorrhizal sister species Rhizopogon vinicolor and Rhizopogon vesiculosus (Basidiomycota: Boletales) reveals a divergence of the mating type B locus.</title>
        <authorList>
            <person name="Mujic A.B."/>
            <person name="Kuo A."/>
            <person name="Tritt A."/>
            <person name="Lipzen A."/>
            <person name="Chen C."/>
            <person name="Johnson J."/>
            <person name="Sharma A."/>
            <person name="Barry K."/>
            <person name="Grigoriev I.V."/>
            <person name="Spatafora J.W."/>
        </authorList>
    </citation>
    <scope>NUCLEOTIDE SEQUENCE [LARGE SCALE GENOMIC DNA]</scope>
    <source>
        <strain evidence="1 2">AM-OR11-056</strain>
    </source>
</reference>
<gene>
    <name evidence="1" type="ORF">AZE42_11314</name>
</gene>
<name>A0A1J8R7S2_9AGAM</name>
<dbReference type="STRING" id="180088.A0A1J8R7S2"/>
<keyword evidence="2" id="KW-1185">Reference proteome</keyword>
<evidence type="ECO:0008006" key="3">
    <source>
        <dbReference type="Google" id="ProtNLM"/>
    </source>
</evidence>